<dbReference type="EMBL" id="BBLT01000006">
    <property type="protein sequence ID" value="GAL85963.1"/>
    <property type="molecule type" value="Genomic_DNA"/>
</dbReference>
<dbReference type="RefSeq" id="WP_156140658.1">
    <property type="nucleotide sequence ID" value="NZ_BBLT01000006.1"/>
</dbReference>
<feature type="compositionally biased region" description="Basic residues" evidence="1">
    <location>
        <begin position="43"/>
        <end position="54"/>
    </location>
</feature>
<evidence type="ECO:0000313" key="2">
    <source>
        <dbReference type="EMBL" id="GAL85963.1"/>
    </source>
</evidence>
<comment type="caution">
    <text evidence="2">The sequence shown here is derived from an EMBL/GenBank/DDBJ whole genome shotgun (WGS) entry which is preliminary data.</text>
</comment>
<evidence type="ECO:0000256" key="1">
    <source>
        <dbReference type="SAM" id="MobiDB-lite"/>
    </source>
</evidence>
<proteinExistence type="predicted"/>
<dbReference type="Proteomes" id="UP000030185">
    <property type="component" value="Unassembled WGS sequence"/>
</dbReference>
<accession>A0A098LIG5</accession>
<gene>
    <name evidence="2" type="ORF">MYP_3192</name>
</gene>
<reference evidence="2 3" key="1">
    <citation type="submission" date="2014-09" db="EMBL/GenBank/DDBJ databases">
        <title>Sporocytophaga myxococcoides PG-01 genome sequencing.</title>
        <authorList>
            <person name="Liu L."/>
            <person name="Gao P.J."/>
            <person name="Chen G.J."/>
            <person name="Wang L.S."/>
        </authorList>
    </citation>
    <scope>NUCLEOTIDE SEQUENCE [LARGE SCALE GENOMIC DNA]</scope>
    <source>
        <strain evidence="2 3">PG-01</strain>
    </source>
</reference>
<evidence type="ECO:0000313" key="3">
    <source>
        <dbReference type="Proteomes" id="UP000030185"/>
    </source>
</evidence>
<organism evidence="2 3">
    <name type="scientific">Sporocytophaga myxococcoides</name>
    <dbReference type="NCBI Taxonomy" id="153721"/>
    <lineage>
        <taxon>Bacteria</taxon>
        <taxon>Pseudomonadati</taxon>
        <taxon>Bacteroidota</taxon>
        <taxon>Cytophagia</taxon>
        <taxon>Cytophagales</taxon>
        <taxon>Cytophagaceae</taxon>
        <taxon>Sporocytophaga</taxon>
    </lineage>
</organism>
<protein>
    <submittedName>
        <fullName evidence="2">Uncharacterized protein</fullName>
    </submittedName>
</protein>
<keyword evidence="3" id="KW-1185">Reference proteome</keyword>
<feature type="region of interest" description="Disordered" evidence="1">
    <location>
        <begin position="1"/>
        <end position="54"/>
    </location>
</feature>
<name>A0A098LIG5_9BACT</name>
<dbReference type="AlphaFoldDB" id="A0A098LIG5"/>
<sequence>MTSPKQSPAAKKNLKKAAKSAKEKQTLKHLPAKTKSALGKQAVKVKKERAKKDY</sequence>